<dbReference type="Gene3D" id="1.10.510.10">
    <property type="entry name" value="Transferase(Phosphotransferase) domain 1"/>
    <property type="match status" value="1"/>
</dbReference>
<dbReference type="InterPro" id="IPR000719">
    <property type="entry name" value="Prot_kinase_dom"/>
</dbReference>
<keyword evidence="9" id="KW-0430">Lectin</keyword>
<proteinExistence type="inferred from homology"/>
<dbReference type="PROSITE" id="PS00108">
    <property type="entry name" value="PROTEIN_KINASE_ST"/>
    <property type="match status" value="1"/>
</dbReference>
<dbReference type="PANTHER" id="PTHR27002">
    <property type="entry name" value="RECEPTOR-LIKE SERINE/THREONINE-PROTEIN KINASE SD1-8"/>
    <property type="match status" value="1"/>
</dbReference>
<evidence type="ECO:0000256" key="8">
    <source>
        <dbReference type="ARBA" id="ARBA00022729"/>
    </source>
</evidence>
<dbReference type="AlphaFoldDB" id="A0AAD9UAW1"/>
<evidence type="ECO:0000256" key="6">
    <source>
        <dbReference type="ARBA" id="ARBA00022679"/>
    </source>
</evidence>
<dbReference type="InterPro" id="IPR011009">
    <property type="entry name" value="Kinase-like_dom_sf"/>
</dbReference>
<dbReference type="InterPro" id="IPR001245">
    <property type="entry name" value="Ser-Thr/Tyr_kinase_cat_dom"/>
</dbReference>
<protein>
    <submittedName>
        <fullName evidence="21">Uncharacterized protein</fullName>
    </submittedName>
</protein>
<keyword evidence="16" id="KW-0675">Receptor</keyword>
<dbReference type="GO" id="GO:0030246">
    <property type="term" value="F:carbohydrate binding"/>
    <property type="evidence" value="ECO:0007669"/>
    <property type="project" value="UniProtKB-KW"/>
</dbReference>
<comment type="caution">
    <text evidence="21">The sequence shown here is derived from an EMBL/GenBank/DDBJ whole genome shotgun (WGS) entry which is preliminary data.</text>
</comment>
<dbReference type="EMBL" id="JANJYI010000005">
    <property type="protein sequence ID" value="KAK2650856.1"/>
    <property type="molecule type" value="Genomic_DNA"/>
</dbReference>
<evidence type="ECO:0000256" key="5">
    <source>
        <dbReference type="ARBA" id="ARBA00022527"/>
    </source>
</evidence>
<evidence type="ECO:0000313" key="22">
    <source>
        <dbReference type="Proteomes" id="UP001280121"/>
    </source>
</evidence>
<dbReference type="InterPro" id="IPR003609">
    <property type="entry name" value="Pan_app"/>
</dbReference>
<evidence type="ECO:0000256" key="3">
    <source>
        <dbReference type="ARBA" id="ARBA00010217"/>
    </source>
</evidence>
<evidence type="ECO:0000259" key="19">
    <source>
        <dbReference type="PROSITE" id="PS50011"/>
    </source>
</evidence>
<feature type="transmembrane region" description="Helical" evidence="18">
    <location>
        <begin position="107"/>
        <end position="131"/>
    </location>
</feature>
<sequence>MPLCDSKEKALTFLPLKVIKVGKPEKHFEINSKKLCREVCLNDCSCQAYSYNGSTTCWVWEKLDSIQEGEADGVREILLRQPNIDAGANPINIDGSFYKTTKHIKHWPLVIAVTVFASVTALACSIGYIYTRKKKVEKQDRASDLPLRFYDGQRHVKELIDSEGLNDEDKKGIDLPFFDFESILAATDIFSEANKLGKGGFGPVYKGSFPGGQKIAVKRLSRVSGQGMEEFKNEVVLIARLQHRNLVRLLGYCIEGDEKILLYEFMPNRSLDFFLFDPNLGELLDWEIRFNIILGIARELLYLHQDSRLRISHRDLKTSNILLDEEMNPKISDFGLARIFEGKQTEGSTNRVVGTYGYMSPEYALDGFFSNKSDVFSFSVVILEIISGKKNTGFYNSQEALSLLGYVSSANFSYILTIWPMSAFFQFQI</sequence>
<evidence type="ECO:0000256" key="4">
    <source>
        <dbReference type="ARBA" id="ARBA00022475"/>
    </source>
</evidence>
<keyword evidence="15" id="KW-1015">Disulfide bond</keyword>
<evidence type="ECO:0000256" key="7">
    <source>
        <dbReference type="ARBA" id="ARBA00022692"/>
    </source>
</evidence>
<dbReference type="GO" id="GO:0005524">
    <property type="term" value="F:ATP binding"/>
    <property type="evidence" value="ECO:0007669"/>
    <property type="project" value="UniProtKB-KW"/>
</dbReference>
<evidence type="ECO:0000256" key="11">
    <source>
        <dbReference type="ARBA" id="ARBA00022777"/>
    </source>
</evidence>
<evidence type="ECO:0000256" key="2">
    <source>
        <dbReference type="ARBA" id="ARBA00008536"/>
    </source>
</evidence>
<dbReference type="FunFam" id="1.10.510.10:FF:000240">
    <property type="entry name" value="Lectin-domain containing receptor kinase A4.3"/>
    <property type="match status" value="1"/>
</dbReference>
<keyword evidence="5" id="KW-0723">Serine/threonine-protein kinase</keyword>
<keyword evidence="6" id="KW-0808">Transferase</keyword>
<feature type="domain" description="Apple" evidence="20">
    <location>
        <begin position="4"/>
        <end position="78"/>
    </location>
</feature>
<dbReference type="SUPFAM" id="SSF56112">
    <property type="entry name" value="Protein kinase-like (PK-like)"/>
    <property type="match status" value="1"/>
</dbReference>
<keyword evidence="7 18" id="KW-0812">Transmembrane</keyword>
<dbReference type="SMART" id="SM00220">
    <property type="entry name" value="S_TKc"/>
    <property type="match status" value="1"/>
</dbReference>
<evidence type="ECO:0000313" key="21">
    <source>
        <dbReference type="EMBL" id="KAK2650856.1"/>
    </source>
</evidence>
<comment type="similarity">
    <text evidence="3">In the C-terminal section; belongs to the protein kinase superfamily. Ser/Thr protein kinase family.</text>
</comment>
<keyword evidence="13 18" id="KW-1133">Transmembrane helix</keyword>
<evidence type="ECO:0000256" key="10">
    <source>
        <dbReference type="ARBA" id="ARBA00022741"/>
    </source>
</evidence>
<gene>
    <name evidence="21" type="ORF">Ddye_018345</name>
</gene>
<evidence type="ECO:0000256" key="12">
    <source>
        <dbReference type="ARBA" id="ARBA00022840"/>
    </source>
</evidence>
<evidence type="ECO:0000256" key="17">
    <source>
        <dbReference type="ARBA" id="ARBA00023180"/>
    </source>
</evidence>
<dbReference type="GO" id="GO:0002229">
    <property type="term" value="P:defense response to oomycetes"/>
    <property type="evidence" value="ECO:0007669"/>
    <property type="project" value="UniProtKB-ARBA"/>
</dbReference>
<feature type="domain" description="Protein kinase" evidence="19">
    <location>
        <begin position="190"/>
        <end position="429"/>
    </location>
</feature>
<comment type="subcellular location">
    <subcellularLocation>
        <location evidence="1">Cell membrane</location>
        <topology evidence="1">Single-pass type I membrane protein</topology>
    </subcellularLocation>
</comment>
<evidence type="ECO:0000256" key="15">
    <source>
        <dbReference type="ARBA" id="ARBA00023157"/>
    </source>
</evidence>
<dbReference type="CDD" id="cd01098">
    <property type="entry name" value="PAN_AP_plant"/>
    <property type="match status" value="1"/>
</dbReference>
<keyword evidence="11" id="KW-0418">Kinase</keyword>
<reference evidence="21" key="1">
    <citation type="journal article" date="2023" name="Plant J.">
        <title>Genome sequences and population genomics provide insights into the demographic history, inbreeding, and mutation load of two 'living fossil' tree species of Dipteronia.</title>
        <authorList>
            <person name="Feng Y."/>
            <person name="Comes H.P."/>
            <person name="Chen J."/>
            <person name="Zhu S."/>
            <person name="Lu R."/>
            <person name="Zhang X."/>
            <person name="Li P."/>
            <person name="Qiu J."/>
            <person name="Olsen K.M."/>
            <person name="Qiu Y."/>
        </authorList>
    </citation>
    <scope>NUCLEOTIDE SEQUENCE</scope>
    <source>
        <strain evidence="21">KIB01</strain>
    </source>
</reference>
<dbReference type="GO" id="GO:0005886">
    <property type="term" value="C:plasma membrane"/>
    <property type="evidence" value="ECO:0007669"/>
    <property type="project" value="UniProtKB-SubCell"/>
</dbReference>
<name>A0AAD9UAW1_9ROSI</name>
<keyword evidence="22" id="KW-1185">Reference proteome</keyword>
<dbReference type="Proteomes" id="UP001280121">
    <property type="component" value="Unassembled WGS sequence"/>
</dbReference>
<evidence type="ECO:0000256" key="1">
    <source>
        <dbReference type="ARBA" id="ARBA00004251"/>
    </source>
</evidence>
<keyword evidence="10" id="KW-0547">Nucleotide-binding</keyword>
<evidence type="ECO:0000256" key="9">
    <source>
        <dbReference type="ARBA" id="ARBA00022734"/>
    </source>
</evidence>
<comment type="similarity">
    <text evidence="2">In the N-terminal section; belongs to the leguminous lectin family.</text>
</comment>
<dbReference type="Pfam" id="PF07714">
    <property type="entry name" value="PK_Tyr_Ser-Thr"/>
    <property type="match status" value="1"/>
</dbReference>
<evidence type="ECO:0000256" key="18">
    <source>
        <dbReference type="SAM" id="Phobius"/>
    </source>
</evidence>
<evidence type="ECO:0000256" key="14">
    <source>
        <dbReference type="ARBA" id="ARBA00023136"/>
    </source>
</evidence>
<dbReference type="FunFam" id="3.30.200.20:FF:000330">
    <property type="entry name" value="G-type lectin S-receptor-like serine/threonine-protein kinase At4g03230"/>
    <property type="match status" value="1"/>
</dbReference>
<keyword evidence="17" id="KW-0325">Glycoprotein</keyword>
<dbReference type="PROSITE" id="PS50011">
    <property type="entry name" value="PROTEIN_KINASE_DOM"/>
    <property type="match status" value="1"/>
</dbReference>
<dbReference type="InterPro" id="IPR008271">
    <property type="entry name" value="Ser/Thr_kinase_AS"/>
</dbReference>
<dbReference type="GO" id="GO:0004674">
    <property type="term" value="F:protein serine/threonine kinase activity"/>
    <property type="evidence" value="ECO:0007669"/>
    <property type="project" value="UniProtKB-KW"/>
</dbReference>
<dbReference type="Gene3D" id="3.30.200.20">
    <property type="entry name" value="Phosphorylase Kinase, domain 1"/>
    <property type="match status" value="1"/>
</dbReference>
<evidence type="ECO:0000256" key="16">
    <source>
        <dbReference type="ARBA" id="ARBA00023170"/>
    </source>
</evidence>
<dbReference type="PROSITE" id="PS50948">
    <property type="entry name" value="PAN"/>
    <property type="match status" value="1"/>
</dbReference>
<keyword evidence="12" id="KW-0067">ATP-binding</keyword>
<evidence type="ECO:0000256" key="13">
    <source>
        <dbReference type="ARBA" id="ARBA00022989"/>
    </source>
</evidence>
<dbReference type="Pfam" id="PF08276">
    <property type="entry name" value="PAN_2"/>
    <property type="match status" value="1"/>
</dbReference>
<accession>A0AAD9UAW1</accession>
<organism evidence="21 22">
    <name type="scientific">Dipteronia dyeriana</name>
    <dbReference type="NCBI Taxonomy" id="168575"/>
    <lineage>
        <taxon>Eukaryota</taxon>
        <taxon>Viridiplantae</taxon>
        <taxon>Streptophyta</taxon>
        <taxon>Embryophyta</taxon>
        <taxon>Tracheophyta</taxon>
        <taxon>Spermatophyta</taxon>
        <taxon>Magnoliopsida</taxon>
        <taxon>eudicotyledons</taxon>
        <taxon>Gunneridae</taxon>
        <taxon>Pentapetalae</taxon>
        <taxon>rosids</taxon>
        <taxon>malvids</taxon>
        <taxon>Sapindales</taxon>
        <taxon>Sapindaceae</taxon>
        <taxon>Hippocastanoideae</taxon>
        <taxon>Acereae</taxon>
        <taxon>Dipteronia</taxon>
    </lineage>
</organism>
<dbReference type="PANTHER" id="PTHR27002:SF1111">
    <property type="entry name" value="NON-SPECIFIC SERINE_THREONINE PROTEIN KINASE"/>
    <property type="match status" value="1"/>
</dbReference>
<keyword evidence="8" id="KW-0732">Signal</keyword>
<evidence type="ECO:0000259" key="20">
    <source>
        <dbReference type="PROSITE" id="PS50948"/>
    </source>
</evidence>
<keyword evidence="4" id="KW-1003">Cell membrane</keyword>
<keyword evidence="14 18" id="KW-0472">Membrane</keyword>